<sequence>MANVDVFAEHVAGTVQLPDGDTSRFVPIPKIVYFNLLSRHSEFKDAIIVDGGQSNPRYQIVGREETKKPAVHRGSRERAKLDHVYG</sequence>
<reference evidence="2" key="1">
    <citation type="journal article" date="2014" name="Front. Microbiol.">
        <title>High frequency of phylogenetically diverse reductive dehalogenase-homologous genes in deep subseafloor sedimentary metagenomes.</title>
        <authorList>
            <person name="Kawai M."/>
            <person name="Futagami T."/>
            <person name="Toyoda A."/>
            <person name="Takaki Y."/>
            <person name="Nishi S."/>
            <person name="Hori S."/>
            <person name="Arai W."/>
            <person name="Tsubouchi T."/>
            <person name="Morono Y."/>
            <person name="Uchiyama I."/>
            <person name="Ito T."/>
            <person name="Fujiyama A."/>
            <person name="Inagaki F."/>
            <person name="Takami H."/>
        </authorList>
    </citation>
    <scope>NUCLEOTIDE SEQUENCE</scope>
    <source>
        <strain evidence="2">Expedition CK06-06</strain>
    </source>
</reference>
<name>X0W9X1_9ZZZZ</name>
<evidence type="ECO:0000313" key="2">
    <source>
        <dbReference type="EMBL" id="GAG27440.1"/>
    </source>
</evidence>
<dbReference type="EMBL" id="BARS01033647">
    <property type="protein sequence ID" value="GAG27440.1"/>
    <property type="molecule type" value="Genomic_DNA"/>
</dbReference>
<organism evidence="2">
    <name type="scientific">marine sediment metagenome</name>
    <dbReference type="NCBI Taxonomy" id="412755"/>
    <lineage>
        <taxon>unclassified sequences</taxon>
        <taxon>metagenomes</taxon>
        <taxon>ecological metagenomes</taxon>
    </lineage>
</organism>
<gene>
    <name evidence="2" type="ORF">S01H1_52080</name>
</gene>
<protein>
    <submittedName>
        <fullName evidence="2">Uncharacterized protein</fullName>
    </submittedName>
</protein>
<evidence type="ECO:0000256" key="1">
    <source>
        <dbReference type="SAM" id="MobiDB-lite"/>
    </source>
</evidence>
<comment type="caution">
    <text evidence="2">The sequence shown here is derived from an EMBL/GenBank/DDBJ whole genome shotgun (WGS) entry which is preliminary data.</text>
</comment>
<accession>X0W9X1</accession>
<proteinExistence type="predicted"/>
<dbReference type="AlphaFoldDB" id="X0W9X1"/>
<feature type="region of interest" description="Disordered" evidence="1">
    <location>
        <begin position="66"/>
        <end position="86"/>
    </location>
</feature>